<evidence type="ECO:0000256" key="3">
    <source>
        <dbReference type="ARBA" id="ARBA00023002"/>
    </source>
</evidence>
<comment type="similarity">
    <text evidence="1">Belongs to the NmrA-type oxidoreductase family. Isoflavone reductase subfamily.</text>
</comment>
<dbReference type="Gene3D" id="3.40.50.720">
    <property type="entry name" value="NAD(P)-binding Rossmann-like Domain"/>
    <property type="match status" value="1"/>
</dbReference>
<dbReference type="EMBL" id="JAADJZ010000018">
    <property type="protein sequence ID" value="KAF2868786.1"/>
    <property type="molecule type" value="Genomic_DNA"/>
</dbReference>
<evidence type="ECO:0000313" key="5">
    <source>
        <dbReference type="EMBL" id="KAF2868786.1"/>
    </source>
</evidence>
<dbReference type="PANTHER" id="PTHR47706">
    <property type="entry name" value="NMRA-LIKE FAMILY PROTEIN"/>
    <property type="match status" value="1"/>
</dbReference>
<keyword evidence="6" id="KW-1185">Reference proteome</keyword>
<evidence type="ECO:0000259" key="4">
    <source>
        <dbReference type="Pfam" id="PF05368"/>
    </source>
</evidence>
<organism evidence="5 6">
    <name type="scientific">Massariosphaeria phaeospora</name>
    <dbReference type="NCBI Taxonomy" id="100035"/>
    <lineage>
        <taxon>Eukaryota</taxon>
        <taxon>Fungi</taxon>
        <taxon>Dikarya</taxon>
        <taxon>Ascomycota</taxon>
        <taxon>Pezizomycotina</taxon>
        <taxon>Dothideomycetes</taxon>
        <taxon>Pleosporomycetidae</taxon>
        <taxon>Pleosporales</taxon>
        <taxon>Pleosporales incertae sedis</taxon>
        <taxon>Massariosphaeria</taxon>
    </lineage>
</organism>
<sequence>MVNIAIAGGTGDVANEVIDALLAVKEHKVIIFTRSAPKDAAPEVSWRTVNYEDKDDLVKALSGVHTVLSFIQTISDVDQKSQRALIDASIVAGVKRFAPSEYSSARIDSMPFYAAKQKVRDYLKKVNENGKVLEYSLFQPGLFMDYLAFPHQTAKHVKPLKTVYDFENRRALVVDGHEDAAFTLTTAKDFATVLAKACGYQGEWPEVAGIQGNRVTVAQLLEIGARSRGKPFTVEKVHVQDLEAGKLETSWALTERHRAVADDPAENMVKMISIGLLLSTSKGAWDGSDELNRIFPDYKFTAIEDFLTDVWGGKP</sequence>
<dbReference type="OrthoDB" id="10000533at2759"/>
<dbReference type="PANTHER" id="PTHR47706:SF4">
    <property type="entry name" value="NMRA-LIKE DOMAIN-CONTAINING PROTEIN"/>
    <property type="match status" value="1"/>
</dbReference>
<keyword evidence="3" id="KW-0560">Oxidoreductase</keyword>
<dbReference type="InterPro" id="IPR051609">
    <property type="entry name" value="NmrA/Isoflavone_reductase-like"/>
</dbReference>
<protein>
    <recommendedName>
        <fullName evidence="4">NmrA-like domain-containing protein</fullName>
    </recommendedName>
</protein>
<name>A0A7C8I404_9PLEO</name>
<dbReference type="InterPro" id="IPR036291">
    <property type="entry name" value="NAD(P)-bd_dom_sf"/>
</dbReference>
<comment type="caution">
    <text evidence="5">The sequence shown here is derived from an EMBL/GenBank/DDBJ whole genome shotgun (WGS) entry which is preliminary data.</text>
</comment>
<evidence type="ECO:0000256" key="2">
    <source>
        <dbReference type="ARBA" id="ARBA00022857"/>
    </source>
</evidence>
<dbReference type="GO" id="GO:0016491">
    <property type="term" value="F:oxidoreductase activity"/>
    <property type="evidence" value="ECO:0007669"/>
    <property type="project" value="UniProtKB-KW"/>
</dbReference>
<proteinExistence type="inferred from homology"/>
<gene>
    <name evidence="5" type="ORF">BDV95DRAFT_579323</name>
</gene>
<dbReference type="AlphaFoldDB" id="A0A7C8I404"/>
<dbReference type="Proteomes" id="UP000481861">
    <property type="component" value="Unassembled WGS sequence"/>
</dbReference>
<evidence type="ECO:0000313" key="6">
    <source>
        <dbReference type="Proteomes" id="UP000481861"/>
    </source>
</evidence>
<evidence type="ECO:0000256" key="1">
    <source>
        <dbReference type="ARBA" id="ARBA00005725"/>
    </source>
</evidence>
<feature type="domain" description="NmrA-like" evidence="4">
    <location>
        <begin position="4"/>
        <end position="244"/>
    </location>
</feature>
<dbReference type="SUPFAM" id="SSF51735">
    <property type="entry name" value="NAD(P)-binding Rossmann-fold domains"/>
    <property type="match status" value="1"/>
</dbReference>
<dbReference type="InterPro" id="IPR008030">
    <property type="entry name" value="NmrA-like"/>
</dbReference>
<dbReference type="Pfam" id="PF05368">
    <property type="entry name" value="NmrA"/>
    <property type="match status" value="1"/>
</dbReference>
<accession>A0A7C8I404</accession>
<keyword evidence="2" id="KW-0521">NADP</keyword>
<reference evidence="5 6" key="1">
    <citation type="submission" date="2020-01" db="EMBL/GenBank/DDBJ databases">
        <authorList>
            <consortium name="DOE Joint Genome Institute"/>
            <person name="Haridas S."/>
            <person name="Albert R."/>
            <person name="Binder M."/>
            <person name="Bloem J."/>
            <person name="Labutti K."/>
            <person name="Salamov A."/>
            <person name="Andreopoulos B."/>
            <person name="Baker S.E."/>
            <person name="Barry K."/>
            <person name="Bills G."/>
            <person name="Bluhm B.H."/>
            <person name="Cannon C."/>
            <person name="Castanera R."/>
            <person name="Culley D.E."/>
            <person name="Daum C."/>
            <person name="Ezra D."/>
            <person name="Gonzalez J.B."/>
            <person name="Henrissat B."/>
            <person name="Kuo A."/>
            <person name="Liang C."/>
            <person name="Lipzen A."/>
            <person name="Lutzoni F."/>
            <person name="Magnuson J."/>
            <person name="Mondo S."/>
            <person name="Nolan M."/>
            <person name="Ohm R."/>
            <person name="Pangilinan J."/>
            <person name="Park H.-J.H."/>
            <person name="Ramirez L."/>
            <person name="Alfaro M."/>
            <person name="Sun H."/>
            <person name="Tritt A."/>
            <person name="Yoshinaga Y."/>
            <person name="Zwiers L.-H.L."/>
            <person name="Turgeon B.G."/>
            <person name="Goodwin S.B."/>
            <person name="Spatafora J.W."/>
            <person name="Crous P.W."/>
            <person name="Grigoriev I.V."/>
        </authorList>
    </citation>
    <scope>NUCLEOTIDE SEQUENCE [LARGE SCALE GENOMIC DNA]</scope>
    <source>
        <strain evidence="5 6">CBS 611.86</strain>
    </source>
</reference>